<proteinExistence type="predicted"/>
<protein>
    <recommendedName>
        <fullName evidence="4">Peptidase A2 domain-containing protein</fullName>
    </recommendedName>
</protein>
<reference evidence="2 3" key="1">
    <citation type="submission" date="2021-12" db="EMBL/GenBank/DDBJ databases">
        <title>Genome sequence of Acetobacter sicerae DmPark20a_162.</title>
        <authorList>
            <person name="Chaston J.M."/>
        </authorList>
    </citation>
    <scope>NUCLEOTIDE SEQUENCE [LARGE SCALE GENOMIC DNA]</scope>
    <source>
        <strain evidence="2 3">DmPark20a_162</strain>
    </source>
</reference>
<dbReference type="Proteomes" id="UP001521074">
    <property type="component" value="Unassembled WGS sequence"/>
</dbReference>
<feature type="non-terminal residue" evidence="2">
    <location>
        <position position="64"/>
    </location>
</feature>
<dbReference type="EMBL" id="JAJSOJ010000044">
    <property type="protein sequence ID" value="MCE0744724.1"/>
    <property type="molecule type" value="Genomic_DNA"/>
</dbReference>
<evidence type="ECO:0000256" key="1">
    <source>
        <dbReference type="SAM" id="SignalP"/>
    </source>
</evidence>
<organism evidence="2 3">
    <name type="scientific">Acetobacter sicerae</name>
    <dbReference type="NCBI Taxonomy" id="85325"/>
    <lineage>
        <taxon>Bacteria</taxon>
        <taxon>Pseudomonadati</taxon>
        <taxon>Pseudomonadota</taxon>
        <taxon>Alphaproteobacteria</taxon>
        <taxon>Acetobacterales</taxon>
        <taxon>Acetobacteraceae</taxon>
        <taxon>Acetobacter</taxon>
    </lineage>
</organism>
<evidence type="ECO:0000313" key="3">
    <source>
        <dbReference type="Proteomes" id="UP001521074"/>
    </source>
</evidence>
<name>A0ABS8VZY1_9PROT</name>
<feature type="chain" id="PRO_5045129843" description="Peptidase A2 domain-containing protein" evidence="1">
    <location>
        <begin position="24"/>
        <end position="64"/>
    </location>
</feature>
<gene>
    <name evidence="2" type="ORF">LWC05_12630</name>
</gene>
<comment type="caution">
    <text evidence="2">The sequence shown here is derived from an EMBL/GenBank/DDBJ whole genome shotgun (WGS) entry which is preliminary data.</text>
</comment>
<keyword evidence="3" id="KW-1185">Reference proteome</keyword>
<keyword evidence="1" id="KW-0732">Signal</keyword>
<accession>A0ABS8VZY1</accession>
<sequence length="64" mass="6644">MTRLRSLLTGLVLQTLTMSAALAAPCPLTPIMEAPLRNDLGFLSAPVTVAGRTVSFIVDTGSEG</sequence>
<evidence type="ECO:0008006" key="4">
    <source>
        <dbReference type="Google" id="ProtNLM"/>
    </source>
</evidence>
<feature type="signal peptide" evidence="1">
    <location>
        <begin position="1"/>
        <end position="23"/>
    </location>
</feature>
<evidence type="ECO:0000313" key="2">
    <source>
        <dbReference type="EMBL" id="MCE0744724.1"/>
    </source>
</evidence>